<feature type="transmembrane region" description="Helical" evidence="6">
    <location>
        <begin position="29"/>
        <end position="46"/>
    </location>
</feature>
<dbReference type="CDD" id="cd06174">
    <property type="entry name" value="MFS"/>
    <property type="match status" value="1"/>
</dbReference>
<evidence type="ECO:0000256" key="2">
    <source>
        <dbReference type="ARBA" id="ARBA00022448"/>
    </source>
</evidence>
<dbReference type="EMBL" id="BSFQ01000011">
    <property type="protein sequence ID" value="GLL11993.1"/>
    <property type="molecule type" value="Genomic_DNA"/>
</dbReference>
<dbReference type="Pfam" id="PF07690">
    <property type="entry name" value="MFS_1"/>
    <property type="match status" value="1"/>
</dbReference>
<feature type="transmembrane region" description="Helical" evidence="6">
    <location>
        <begin position="270"/>
        <end position="291"/>
    </location>
</feature>
<dbReference type="PANTHER" id="PTHR42718">
    <property type="entry name" value="MAJOR FACILITATOR SUPERFAMILY MULTIDRUG TRANSPORTER MFSC"/>
    <property type="match status" value="1"/>
</dbReference>
<gene>
    <name evidence="8" type="ORF">GCM10017577_31340</name>
</gene>
<evidence type="ECO:0000313" key="8">
    <source>
        <dbReference type="EMBL" id="GLL11993.1"/>
    </source>
</evidence>
<feature type="transmembrane region" description="Helical" evidence="6">
    <location>
        <begin position="370"/>
        <end position="394"/>
    </location>
</feature>
<name>A0A9W6L2E0_9PSEU</name>
<dbReference type="Proteomes" id="UP001143463">
    <property type="component" value="Unassembled WGS sequence"/>
</dbReference>
<keyword evidence="4 6" id="KW-1133">Transmembrane helix</keyword>
<evidence type="ECO:0000256" key="1">
    <source>
        <dbReference type="ARBA" id="ARBA00004651"/>
    </source>
</evidence>
<organism evidence="8 9">
    <name type="scientific">Pseudonocardia halophobica</name>
    <dbReference type="NCBI Taxonomy" id="29401"/>
    <lineage>
        <taxon>Bacteria</taxon>
        <taxon>Bacillati</taxon>
        <taxon>Actinomycetota</taxon>
        <taxon>Actinomycetes</taxon>
        <taxon>Pseudonocardiales</taxon>
        <taxon>Pseudonocardiaceae</taxon>
        <taxon>Pseudonocardia</taxon>
    </lineage>
</organism>
<feature type="transmembrane region" description="Helical" evidence="6">
    <location>
        <begin position="237"/>
        <end position="258"/>
    </location>
</feature>
<feature type="transmembrane region" description="Helical" evidence="6">
    <location>
        <begin position="154"/>
        <end position="176"/>
    </location>
</feature>
<feature type="transmembrane region" description="Helical" evidence="6">
    <location>
        <begin position="182"/>
        <end position="204"/>
    </location>
</feature>
<keyword evidence="5 6" id="KW-0472">Membrane</keyword>
<dbReference type="AlphaFoldDB" id="A0A9W6L2E0"/>
<protein>
    <submittedName>
        <fullName evidence="8">MFS transporter</fullName>
    </submittedName>
</protein>
<feature type="transmembrane region" description="Helical" evidence="6">
    <location>
        <begin position="303"/>
        <end position="322"/>
    </location>
</feature>
<evidence type="ECO:0000256" key="3">
    <source>
        <dbReference type="ARBA" id="ARBA00022692"/>
    </source>
</evidence>
<dbReference type="SUPFAM" id="SSF103473">
    <property type="entry name" value="MFS general substrate transporter"/>
    <property type="match status" value="1"/>
</dbReference>
<proteinExistence type="predicted"/>
<feature type="transmembrane region" description="Helical" evidence="6">
    <location>
        <begin position="66"/>
        <end position="88"/>
    </location>
</feature>
<feature type="transmembrane region" description="Helical" evidence="6">
    <location>
        <begin position="95"/>
        <end position="115"/>
    </location>
</feature>
<keyword evidence="2" id="KW-0813">Transport</keyword>
<evidence type="ECO:0000256" key="4">
    <source>
        <dbReference type="ARBA" id="ARBA00022989"/>
    </source>
</evidence>
<feature type="transmembrane region" description="Helical" evidence="6">
    <location>
        <begin position="328"/>
        <end position="349"/>
    </location>
</feature>
<dbReference type="PROSITE" id="PS50850">
    <property type="entry name" value="MFS"/>
    <property type="match status" value="1"/>
</dbReference>
<evidence type="ECO:0000256" key="5">
    <source>
        <dbReference type="ARBA" id="ARBA00023136"/>
    </source>
</evidence>
<keyword evidence="9" id="KW-1185">Reference proteome</keyword>
<dbReference type="InterPro" id="IPR036259">
    <property type="entry name" value="MFS_trans_sf"/>
</dbReference>
<feature type="domain" description="Major facilitator superfamily (MFS) profile" evidence="7">
    <location>
        <begin position="30"/>
        <end position="424"/>
    </location>
</feature>
<reference evidence="8" key="2">
    <citation type="submission" date="2023-01" db="EMBL/GenBank/DDBJ databases">
        <authorList>
            <person name="Sun Q."/>
            <person name="Evtushenko L."/>
        </authorList>
    </citation>
    <scope>NUCLEOTIDE SEQUENCE</scope>
    <source>
        <strain evidence="8">VKM Ac-1069</strain>
    </source>
</reference>
<dbReference type="GO" id="GO:0005886">
    <property type="term" value="C:plasma membrane"/>
    <property type="evidence" value="ECO:0007669"/>
    <property type="project" value="UniProtKB-SubCell"/>
</dbReference>
<feature type="transmembrane region" description="Helical" evidence="6">
    <location>
        <begin position="121"/>
        <end position="142"/>
    </location>
</feature>
<reference evidence="8" key="1">
    <citation type="journal article" date="2014" name="Int. J. Syst. Evol. Microbiol.">
        <title>Complete genome sequence of Corynebacterium casei LMG S-19264T (=DSM 44701T), isolated from a smear-ripened cheese.</title>
        <authorList>
            <consortium name="US DOE Joint Genome Institute (JGI-PGF)"/>
            <person name="Walter F."/>
            <person name="Albersmeier A."/>
            <person name="Kalinowski J."/>
            <person name="Ruckert C."/>
        </authorList>
    </citation>
    <scope>NUCLEOTIDE SEQUENCE</scope>
    <source>
        <strain evidence="8">VKM Ac-1069</strain>
    </source>
</reference>
<dbReference type="PANTHER" id="PTHR42718:SF9">
    <property type="entry name" value="MAJOR FACILITATOR SUPERFAMILY MULTIDRUG TRANSPORTER MFSC"/>
    <property type="match status" value="1"/>
</dbReference>
<sequence>MRATEGGRNDTVDGTTAGRAAGGGGRARLIWIAALLAYVLAVTQRTSLGAAGLDAADRFGISPSELSLFVLLQVGVYAAGQIPAGLLVDRFGPRLVLAVSGLMLGGGQTLLAFAGSVPAAATARVVVGAGDALVFAAVMALVPRWFPARRVPLLTQVTTIVGQLGQILSTLPLLLLLHATGWSTAFGVAAAGSVLAALVAGTVVRNGPGGAPAPDPVPARELLAQVRAVWRRPGTRLGFFGHMGTQFSMMTFSLLWGLPYLVSAQGLDAVTAGALMTLLVVASVCVGPVVGMLTARHPMRRSWLLLGVIAATVAVWTVVLALPGPAPFWLLVLLILVLAVGGPGSVVGFDIARTTNPRGNLAVAQGMVNIAGYSASLVLLAAVGAVLTALGGFTAEAFRVAWLLQYPIWALAVVGILATRRKARRLDAARGIAPRPLREVAAGLRRPRPLRRRPAAPACRPAAARRVPG</sequence>
<evidence type="ECO:0000313" key="9">
    <source>
        <dbReference type="Proteomes" id="UP001143463"/>
    </source>
</evidence>
<dbReference type="GO" id="GO:0022857">
    <property type="term" value="F:transmembrane transporter activity"/>
    <property type="evidence" value="ECO:0007669"/>
    <property type="project" value="InterPro"/>
</dbReference>
<dbReference type="Gene3D" id="1.20.1250.20">
    <property type="entry name" value="MFS general substrate transporter like domains"/>
    <property type="match status" value="2"/>
</dbReference>
<dbReference type="InterPro" id="IPR020846">
    <property type="entry name" value="MFS_dom"/>
</dbReference>
<dbReference type="RefSeq" id="WP_081924100.1">
    <property type="nucleotide sequence ID" value="NZ_BSFQ01000011.1"/>
</dbReference>
<comment type="subcellular location">
    <subcellularLocation>
        <location evidence="1">Cell membrane</location>
        <topology evidence="1">Multi-pass membrane protein</topology>
    </subcellularLocation>
</comment>
<evidence type="ECO:0000256" key="6">
    <source>
        <dbReference type="SAM" id="Phobius"/>
    </source>
</evidence>
<comment type="caution">
    <text evidence="8">The sequence shown here is derived from an EMBL/GenBank/DDBJ whole genome shotgun (WGS) entry which is preliminary data.</text>
</comment>
<keyword evidence="3 6" id="KW-0812">Transmembrane</keyword>
<feature type="transmembrane region" description="Helical" evidence="6">
    <location>
        <begin position="400"/>
        <end position="418"/>
    </location>
</feature>
<dbReference type="InterPro" id="IPR011701">
    <property type="entry name" value="MFS"/>
</dbReference>
<evidence type="ECO:0000259" key="7">
    <source>
        <dbReference type="PROSITE" id="PS50850"/>
    </source>
</evidence>
<accession>A0A9W6L2E0</accession>